<dbReference type="InterPro" id="IPR026444">
    <property type="entry name" value="Secre_tail"/>
</dbReference>
<name>A0A328YKT7_9FLAO</name>
<dbReference type="Proteomes" id="UP000248840">
    <property type="component" value="Unassembled WGS sequence"/>
</dbReference>
<organism evidence="3 4">
    <name type="scientific">Flavobacterium aciduliphilum</name>
    <dbReference type="NCBI Taxonomy" id="1101402"/>
    <lineage>
        <taxon>Bacteria</taxon>
        <taxon>Pseudomonadati</taxon>
        <taxon>Bacteroidota</taxon>
        <taxon>Flavobacteriia</taxon>
        <taxon>Flavobacteriales</taxon>
        <taxon>Flavobacteriaceae</taxon>
        <taxon>Flavobacterium</taxon>
    </lineage>
</organism>
<dbReference type="EMBL" id="QLSZ01000002">
    <property type="protein sequence ID" value="RAR74150.1"/>
    <property type="molecule type" value="Genomic_DNA"/>
</dbReference>
<keyword evidence="4" id="KW-1185">Reference proteome</keyword>
<feature type="domain" description="Secretion system C-terminal sorting" evidence="2">
    <location>
        <begin position="15"/>
        <end position="82"/>
    </location>
</feature>
<dbReference type="Pfam" id="PF18962">
    <property type="entry name" value="Por_Secre_tail"/>
    <property type="match status" value="1"/>
</dbReference>
<reference evidence="3 4" key="1">
    <citation type="submission" date="2018-06" db="EMBL/GenBank/DDBJ databases">
        <title>Genomic Encyclopedia of Archaeal and Bacterial Type Strains, Phase II (KMG-II): from individual species to whole genera.</title>
        <authorList>
            <person name="Goeker M."/>
        </authorList>
    </citation>
    <scope>NUCLEOTIDE SEQUENCE [LARGE SCALE GENOMIC DNA]</scope>
    <source>
        <strain evidence="3 4">DSM 25663</strain>
    </source>
</reference>
<gene>
    <name evidence="3" type="ORF">CLV55_10279</name>
</gene>
<dbReference type="OrthoDB" id="1405746at2"/>
<protein>
    <submittedName>
        <fullName evidence="3">Putative secreted protein (Por secretion system target)</fullName>
    </submittedName>
</protein>
<proteinExistence type="predicted"/>
<evidence type="ECO:0000313" key="3">
    <source>
        <dbReference type="EMBL" id="RAR74150.1"/>
    </source>
</evidence>
<comment type="caution">
    <text evidence="3">The sequence shown here is derived from an EMBL/GenBank/DDBJ whole genome shotgun (WGS) entry which is preliminary data.</text>
</comment>
<evidence type="ECO:0000313" key="4">
    <source>
        <dbReference type="Proteomes" id="UP000248840"/>
    </source>
</evidence>
<accession>A0A328YKT7</accession>
<evidence type="ECO:0000259" key="2">
    <source>
        <dbReference type="Pfam" id="PF18962"/>
    </source>
</evidence>
<evidence type="ECO:0000256" key="1">
    <source>
        <dbReference type="ARBA" id="ARBA00022729"/>
    </source>
</evidence>
<dbReference type="NCBIfam" id="TIGR04183">
    <property type="entry name" value="Por_Secre_tail"/>
    <property type="match status" value="1"/>
</dbReference>
<dbReference type="AlphaFoldDB" id="A0A328YKT7"/>
<dbReference type="RefSeq" id="WP_112112300.1">
    <property type="nucleotide sequence ID" value="NZ_QLSZ01000002.1"/>
</dbReference>
<sequence length="86" mass="9471">MRNDEFFASNFSVTPNPASDVITIATKNNIPVESVQVLDMNGRVIKEMNATFEDATTMNISEINSGVYFVKVKSQIVVGTTKVVKK</sequence>
<keyword evidence="1" id="KW-0732">Signal</keyword>